<accession>A0A061AP58</accession>
<dbReference type="AlphaFoldDB" id="A0A061AP58"/>
<dbReference type="VEuPathDB" id="FungiDB:BON22_4514"/>
<evidence type="ECO:0000256" key="5">
    <source>
        <dbReference type="ARBA" id="ARBA00023136"/>
    </source>
</evidence>
<sequence length="736" mass="81331">MSSSNSRQNRFQSLSRSMKGSGDDLEESFKIGDFSTKHLRRASLLETEPQSSSGSKCANTVNADDSKATKIEGGFNKSSAKDLGSHDEPQKDTHEGTSNAQRHSRGSISGISTLISESLRKDTPIIHQPSPQLSHQNLEYPSRPGSRLSGRLSPMKPTVLSSEVDVRNPDQSVLDTISRHLVSDSQSIISNSNNHLAPQNSNDEQFDSLQLQGGDTTRELYNWKRAHSPAAVSRRRSMSFSGSIGAASSTMNSVEPPDFAVHDIRVPGGFRRSFIVQKATKKGLHNGDFTPPTFVTRNFIEFLTLYGHFAGEELSDDEDEDEEEGEGDRDADEESLLLQSVPRRQREEAHKATSTKAVMLLLKSFIGTGVLFLPRGARNAGWLFSTTALLFFSILSYYCFMLLINTKTTLGKGSYGDLGGVLFGSNMRLSILCSIVLSQIGFAAAYIVFTATNLQAFTHSVFDKLFSIEFFIIAQMVVFIPLSLTRNITKLSFTALIADLFIFLGLIYVYFYCSTVQINNGIAPIRPFNKDWTVFIGTAIFTYEGIGLLIPIQESMKQPSKFPMLLFWVMVTVTVVFVSAGLVGYLAFGDDTQTVILLNFPQNSPFVSATQFLYAMAILLSTPLQLFPAIKILEHGIFKRSGKYNTKVKWRKNTFRAGLVFITALAGWGGASNLDKFVSVIGSVACVPLIYVYPPLLHSKLDTTTSRQKIADYALFCLGMVMMVYTSAQTLLTWNE</sequence>
<protein>
    <submittedName>
        <fullName evidence="9">CYFA0S03e02322g1_1</fullName>
    </submittedName>
    <submittedName>
        <fullName evidence="10">Vacuolar amino acid transporter 3</fullName>
    </submittedName>
</protein>
<feature type="transmembrane region" description="Helical" evidence="7">
    <location>
        <begin position="612"/>
        <end position="633"/>
    </location>
</feature>
<proteinExistence type="inferred from homology"/>
<dbReference type="GO" id="GO:0005774">
    <property type="term" value="C:vacuolar membrane"/>
    <property type="evidence" value="ECO:0007669"/>
    <property type="project" value="UniProtKB-SubCell"/>
</dbReference>
<dbReference type="GO" id="GO:0005302">
    <property type="term" value="F:L-tyrosine transmembrane transporter activity"/>
    <property type="evidence" value="ECO:0007669"/>
    <property type="project" value="TreeGrafter"/>
</dbReference>
<feature type="compositionally biased region" description="Low complexity" evidence="6">
    <location>
        <begin position="1"/>
        <end position="17"/>
    </location>
</feature>
<evidence type="ECO:0000256" key="6">
    <source>
        <dbReference type="SAM" id="MobiDB-lite"/>
    </source>
</evidence>
<dbReference type="EMBL" id="MPUK01000010">
    <property type="protein sequence ID" value="ONH65649.1"/>
    <property type="molecule type" value="Genomic_DNA"/>
</dbReference>
<feature type="transmembrane region" description="Helical" evidence="7">
    <location>
        <begin position="564"/>
        <end position="588"/>
    </location>
</feature>
<feature type="region of interest" description="Disordered" evidence="6">
    <location>
        <begin position="314"/>
        <end position="350"/>
    </location>
</feature>
<evidence type="ECO:0000256" key="7">
    <source>
        <dbReference type="SAM" id="Phobius"/>
    </source>
</evidence>
<dbReference type="OMA" id="QESMKQP"/>
<comment type="similarity">
    <text evidence="2">Belongs to the amino acid/polyamine transporter 2 family.</text>
</comment>
<keyword evidence="11" id="KW-1185">Reference proteome</keyword>
<evidence type="ECO:0000256" key="4">
    <source>
        <dbReference type="ARBA" id="ARBA00022989"/>
    </source>
</evidence>
<feature type="transmembrane region" description="Helical" evidence="7">
    <location>
        <begin position="532"/>
        <end position="552"/>
    </location>
</feature>
<dbReference type="InterPro" id="IPR013057">
    <property type="entry name" value="AA_transpt_TM"/>
</dbReference>
<keyword evidence="3 7" id="KW-0812">Transmembrane</keyword>
<dbReference type="EMBL" id="LK052888">
    <property type="protein sequence ID" value="CDR39340.1"/>
    <property type="molecule type" value="Genomic_DNA"/>
</dbReference>
<evidence type="ECO:0000256" key="2">
    <source>
        <dbReference type="ARBA" id="ARBA00008066"/>
    </source>
</evidence>
<feature type="compositionally biased region" description="Polar residues" evidence="6">
    <location>
        <begin position="129"/>
        <end position="139"/>
    </location>
</feature>
<feature type="transmembrane region" description="Helical" evidence="7">
    <location>
        <begin position="677"/>
        <end position="698"/>
    </location>
</feature>
<keyword evidence="5 7" id="KW-0472">Membrane</keyword>
<feature type="transmembrane region" description="Helical" evidence="7">
    <location>
        <begin position="465"/>
        <end position="484"/>
    </location>
</feature>
<feature type="transmembrane region" description="Helical" evidence="7">
    <location>
        <begin position="710"/>
        <end position="728"/>
    </location>
</feature>
<organism evidence="9">
    <name type="scientific">Cyberlindnera fabianii</name>
    <name type="common">Yeast</name>
    <name type="synonym">Hansenula fabianii</name>
    <dbReference type="NCBI Taxonomy" id="36022"/>
    <lineage>
        <taxon>Eukaryota</taxon>
        <taxon>Fungi</taxon>
        <taxon>Dikarya</taxon>
        <taxon>Ascomycota</taxon>
        <taxon>Saccharomycotina</taxon>
        <taxon>Saccharomycetes</taxon>
        <taxon>Phaffomycetales</taxon>
        <taxon>Phaffomycetaceae</taxon>
        <taxon>Cyberlindnera</taxon>
    </lineage>
</organism>
<keyword evidence="4 7" id="KW-1133">Transmembrane helix</keyword>
<feature type="transmembrane region" description="Helical" evidence="7">
    <location>
        <begin position="429"/>
        <end position="449"/>
    </location>
</feature>
<dbReference type="PANTHER" id="PTHR22950">
    <property type="entry name" value="AMINO ACID TRANSPORTER"/>
    <property type="match status" value="1"/>
</dbReference>
<feature type="transmembrane region" description="Helical" evidence="7">
    <location>
        <begin position="654"/>
        <end position="671"/>
    </location>
</feature>
<dbReference type="STRING" id="36022.A0A061AP58"/>
<evidence type="ECO:0000313" key="10">
    <source>
        <dbReference type="EMBL" id="ONH65649.1"/>
    </source>
</evidence>
<feature type="transmembrane region" description="Helical" evidence="7">
    <location>
        <begin position="380"/>
        <end position="404"/>
    </location>
</feature>
<evidence type="ECO:0000313" key="9">
    <source>
        <dbReference type="EMBL" id="CDR39340.1"/>
    </source>
</evidence>
<evidence type="ECO:0000313" key="11">
    <source>
        <dbReference type="Proteomes" id="UP000189513"/>
    </source>
</evidence>
<name>A0A061AP58_CYBFA</name>
<evidence type="ECO:0000256" key="3">
    <source>
        <dbReference type="ARBA" id="ARBA00022692"/>
    </source>
</evidence>
<reference evidence="10" key="3">
    <citation type="submission" date="2017-01" db="EMBL/GenBank/DDBJ databases">
        <authorList>
            <person name="Mah S.A."/>
            <person name="Swanson W.J."/>
            <person name="Moy G.W."/>
            <person name="Vacquier V.D."/>
        </authorList>
    </citation>
    <scope>NUCLEOTIDE SEQUENCE [LARGE SCALE GENOMIC DNA]</scope>
    <source>
        <strain evidence="10">65</strain>
    </source>
</reference>
<evidence type="ECO:0000256" key="1">
    <source>
        <dbReference type="ARBA" id="ARBA00004128"/>
    </source>
</evidence>
<dbReference type="Pfam" id="PF01490">
    <property type="entry name" value="Aa_trans"/>
    <property type="match status" value="1"/>
</dbReference>
<dbReference type="OrthoDB" id="1684102at2759"/>
<reference evidence="11" key="2">
    <citation type="journal article" date="2017" name="Genome Announc.">
        <title>Genome sequences of Cyberlindnera fabianii 65, Pichia kudriavzevii 129, and Saccharomyces cerevisiae 131 isolated from fermented masau fruits in Zimbabwe.</title>
        <authorList>
            <person name="van Rijswijck I.M.H."/>
            <person name="Derks M.F.L."/>
            <person name="Abee T."/>
            <person name="de Ridder D."/>
            <person name="Smid E.J."/>
        </authorList>
    </citation>
    <scope>NUCLEOTIDE SEQUENCE [LARGE SCALE GENOMIC DNA]</scope>
    <source>
        <strain evidence="11">65</strain>
    </source>
</reference>
<feature type="transmembrane region" description="Helical" evidence="7">
    <location>
        <begin position="491"/>
        <end position="512"/>
    </location>
</feature>
<feature type="compositionally biased region" description="Polar residues" evidence="6">
    <location>
        <begin position="48"/>
        <end position="63"/>
    </location>
</feature>
<feature type="domain" description="Amino acid transporter transmembrane" evidence="8">
    <location>
        <begin position="350"/>
        <end position="731"/>
    </location>
</feature>
<feature type="compositionally biased region" description="Polar residues" evidence="6">
    <location>
        <begin position="96"/>
        <end position="108"/>
    </location>
</feature>
<feature type="compositionally biased region" description="Low complexity" evidence="6">
    <location>
        <begin position="141"/>
        <end position="153"/>
    </location>
</feature>
<comment type="subcellular location">
    <subcellularLocation>
        <location evidence="1">Vacuole membrane</location>
        <topology evidence="1">Multi-pass membrane protein</topology>
    </subcellularLocation>
</comment>
<feature type="compositionally biased region" description="Acidic residues" evidence="6">
    <location>
        <begin position="314"/>
        <end position="335"/>
    </location>
</feature>
<dbReference type="Proteomes" id="UP000189513">
    <property type="component" value="Unassembled WGS sequence"/>
</dbReference>
<feature type="region of interest" description="Disordered" evidence="6">
    <location>
        <begin position="125"/>
        <end position="153"/>
    </location>
</feature>
<feature type="compositionally biased region" description="Basic and acidic residues" evidence="6">
    <location>
        <begin position="79"/>
        <end position="95"/>
    </location>
</feature>
<feature type="region of interest" description="Disordered" evidence="6">
    <location>
        <begin position="1"/>
        <end position="108"/>
    </location>
</feature>
<reference evidence="9" key="1">
    <citation type="journal article" date="2014" name="Genome Announc.">
        <title>Genome sequence of the yeast Cyberlindnera fabianii (Hansenula fabianii).</title>
        <authorList>
            <person name="Freel K.C."/>
            <person name="Sarilar V."/>
            <person name="Neuveglise C."/>
            <person name="Devillers H."/>
            <person name="Friedrich A."/>
            <person name="Schacherer J."/>
        </authorList>
    </citation>
    <scope>NUCLEOTIDE SEQUENCE</scope>
    <source>
        <strain evidence="9">YJS4271</strain>
    </source>
</reference>
<dbReference type="PANTHER" id="PTHR22950:SF530">
    <property type="entry name" value="VACUOLAR AMINO ACID TRANSPORTER 3"/>
    <property type="match status" value="1"/>
</dbReference>
<evidence type="ECO:0000259" key="8">
    <source>
        <dbReference type="Pfam" id="PF01490"/>
    </source>
</evidence>
<gene>
    <name evidence="10" type="ORF">BON22_4514</name>
    <name evidence="9" type="ORF">CYFA0S_03e02322g</name>
</gene>